<evidence type="ECO:0000256" key="10">
    <source>
        <dbReference type="SAM" id="MobiDB-lite"/>
    </source>
</evidence>
<keyword evidence="4 9" id="KW-0547">Nucleotide-binding</keyword>
<comment type="similarity">
    <text evidence="1">Belongs to the protein kinase superfamily. STE Ser/Thr protein kinase family. MAP kinase kinase kinase subfamily.</text>
</comment>
<dbReference type="InterPro" id="IPR011009">
    <property type="entry name" value="Kinase-like_dom_sf"/>
</dbReference>
<evidence type="ECO:0000313" key="13">
    <source>
        <dbReference type="Proteomes" id="UP001318860"/>
    </source>
</evidence>
<feature type="domain" description="Protein kinase" evidence="11">
    <location>
        <begin position="121"/>
        <end position="394"/>
    </location>
</feature>
<comment type="caution">
    <text evidence="12">The sequence shown here is derived from an EMBL/GenBank/DDBJ whole genome shotgun (WGS) entry which is preliminary data.</text>
</comment>
<comment type="catalytic activity">
    <reaction evidence="8">
        <text>L-seryl-[protein] + ATP = O-phospho-L-seryl-[protein] + ADP + H(+)</text>
        <dbReference type="Rhea" id="RHEA:17989"/>
        <dbReference type="Rhea" id="RHEA-COMP:9863"/>
        <dbReference type="Rhea" id="RHEA-COMP:11604"/>
        <dbReference type="ChEBI" id="CHEBI:15378"/>
        <dbReference type="ChEBI" id="CHEBI:29999"/>
        <dbReference type="ChEBI" id="CHEBI:30616"/>
        <dbReference type="ChEBI" id="CHEBI:83421"/>
        <dbReference type="ChEBI" id="CHEBI:456216"/>
        <dbReference type="EC" id="2.7.11.25"/>
    </reaction>
</comment>
<evidence type="ECO:0000256" key="7">
    <source>
        <dbReference type="ARBA" id="ARBA00047559"/>
    </source>
</evidence>
<dbReference type="Proteomes" id="UP001318860">
    <property type="component" value="Unassembled WGS sequence"/>
</dbReference>
<dbReference type="EMBL" id="JABTTQ020000011">
    <property type="protein sequence ID" value="KAK6146091.1"/>
    <property type="molecule type" value="Genomic_DNA"/>
</dbReference>
<evidence type="ECO:0000256" key="1">
    <source>
        <dbReference type="ARBA" id="ARBA00006529"/>
    </source>
</evidence>
<dbReference type="PANTHER" id="PTHR48016">
    <property type="entry name" value="MAP KINASE KINASE KINASE SSK2-RELATED-RELATED"/>
    <property type="match status" value="1"/>
</dbReference>
<feature type="compositionally biased region" description="Basic and acidic residues" evidence="10">
    <location>
        <begin position="811"/>
        <end position="820"/>
    </location>
</feature>
<evidence type="ECO:0000256" key="4">
    <source>
        <dbReference type="ARBA" id="ARBA00022741"/>
    </source>
</evidence>
<dbReference type="PROSITE" id="PS50011">
    <property type="entry name" value="PROTEIN_KINASE_DOM"/>
    <property type="match status" value="1"/>
</dbReference>
<keyword evidence="6 9" id="KW-0067">ATP-binding</keyword>
<dbReference type="PROSITE" id="PS00107">
    <property type="entry name" value="PROTEIN_KINASE_ATP"/>
    <property type="match status" value="1"/>
</dbReference>
<reference evidence="12 13" key="1">
    <citation type="journal article" date="2021" name="Comput. Struct. Biotechnol. J.">
        <title>De novo genome assembly of the potent medicinal plant Rehmannia glutinosa using nanopore technology.</title>
        <authorList>
            <person name="Ma L."/>
            <person name="Dong C."/>
            <person name="Song C."/>
            <person name="Wang X."/>
            <person name="Zheng X."/>
            <person name="Niu Y."/>
            <person name="Chen S."/>
            <person name="Feng W."/>
        </authorList>
    </citation>
    <scope>NUCLEOTIDE SEQUENCE [LARGE SCALE GENOMIC DNA]</scope>
    <source>
        <strain evidence="12">DH-2019</strain>
    </source>
</reference>
<comment type="catalytic activity">
    <reaction evidence="7">
        <text>L-threonyl-[protein] + ATP = O-phospho-L-threonyl-[protein] + ADP + H(+)</text>
        <dbReference type="Rhea" id="RHEA:46608"/>
        <dbReference type="Rhea" id="RHEA-COMP:11060"/>
        <dbReference type="Rhea" id="RHEA-COMP:11605"/>
        <dbReference type="ChEBI" id="CHEBI:15378"/>
        <dbReference type="ChEBI" id="CHEBI:30013"/>
        <dbReference type="ChEBI" id="CHEBI:30616"/>
        <dbReference type="ChEBI" id="CHEBI:61977"/>
        <dbReference type="ChEBI" id="CHEBI:456216"/>
        <dbReference type="EC" id="2.7.11.25"/>
    </reaction>
</comment>
<dbReference type="InterPro" id="IPR000719">
    <property type="entry name" value="Prot_kinase_dom"/>
</dbReference>
<evidence type="ECO:0000256" key="8">
    <source>
        <dbReference type="ARBA" id="ARBA00048329"/>
    </source>
</evidence>
<keyword evidence="13" id="KW-1185">Reference proteome</keyword>
<accession>A0ABR0WES1</accession>
<proteinExistence type="inferred from homology"/>
<dbReference type="InterPro" id="IPR017441">
    <property type="entry name" value="Protein_kinase_ATP_BS"/>
</dbReference>
<evidence type="ECO:0000256" key="5">
    <source>
        <dbReference type="ARBA" id="ARBA00022777"/>
    </source>
</evidence>
<evidence type="ECO:0000313" key="12">
    <source>
        <dbReference type="EMBL" id="KAK6146091.1"/>
    </source>
</evidence>
<keyword evidence="3" id="KW-0808">Transferase</keyword>
<gene>
    <name evidence="12" type="ORF">DH2020_019960</name>
</gene>
<keyword evidence="5" id="KW-0418">Kinase</keyword>
<dbReference type="SUPFAM" id="SSF56112">
    <property type="entry name" value="Protein kinase-like (PK-like)"/>
    <property type="match status" value="1"/>
</dbReference>
<evidence type="ECO:0000256" key="3">
    <source>
        <dbReference type="ARBA" id="ARBA00022679"/>
    </source>
</evidence>
<evidence type="ECO:0000256" key="9">
    <source>
        <dbReference type="PROSITE-ProRule" id="PRU10141"/>
    </source>
</evidence>
<evidence type="ECO:0000259" key="11">
    <source>
        <dbReference type="PROSITE" id="PS50011"/>
    </source>
</evidence>
<organism evidence="12 13">
    <name type="scientific">Rehmannia glutinosa</name>
    <name type="common">Chinese foxglove</name>
    <dbReference type="NCBI Taxonomy" id="99300"/>
    <lineage>
        <taxon>Eukaryota</taxon>
        <taxon>Viridiplantae</taxon>
        <taxon>Streptophyta</taxon>
        <taxon>Embryophyta</taxon>
        <taxon>Tracheophyta</taxon>
        <taxon>Spermatophyta</taxon>
        <taxon>Magnoliopsida</taxon>
        <taxon>eudicotyledons</taxon>
        <taxon>Gunneridae</taxon>
        <taxon>Pentapetalae</taxon>
        <taxon>asterids</taxon>
        <taxon>lamiids</taxon>
        <taxon>Lamiales</taxon>
        <taxon>Orobanchaceae</taxon>
        <taxon>Rehmannieae</taxon>
        <taxon>Rehmannia</taxon>
    </lineage>
</organism>
<dbReference type="CDD" id="cd06606">
    <property type="entry name" value="STKc_MAPKKK"/>
    <property type="match status" value="1"/>
</dbReference>
<dbReference type="InterPro" id="IPR008271">
    <property type="entry name" value="Ser/Thr_kinase_AS"/>
</dbReference>
<dbReference type="Gene3D" id="1.10.510.10">
    <property type="entry name" value="Transferase(Phosphotransferase) domain 1"/>
    <property type="match status" value="1"/>
</dbReference>
<feature type="binding site" evidence="9">
    <location>
        <position position="150"/>
    </location>
    <ligand>
        <name>ATP</name>
        <dbReference type="ChEBI" id="CHEBI:30616"/>
    </ligand>
</feature>
<evidence type="ECO:0000256" key="6">
    <source>
        <dbReference type="ARBA" id="ARBA00022840"/>
    </source>
</evidence>
<feature type="region of interest" description="Disordered" evidence="10">
    <location>
        <begin position="807"/>
        <end position="827"/>
    </location>
</feature>
<dbReference type="Pfam" id="PF00069">
    <property type="entry name" value="Pkinase"/>
    <property type="match status" value="1"/>
</dbReference>
<dbReference type="PANTHER" id="PTHR48016:SF56">
    <property type="entry name" value="MAPKK KINASE"/>
    <property type="match status" value="1"/>
</dbReference>
<dbReference type="PROSITE" id="PS00108">
    <property type="entry name" value="PROTEIN_KINASE_ST"/>
    <property type="match status" value="1"/>
</dbReference>
<evidence type="ECO:0000256" key="2">
    <source>
        <dbReference type="ARBA" id="ARBA00012406"/>
    </source>
</evidence>
<name>A0ABR0WES1_REHGL</name>
<protein>
    <recommendedName>
        <fullName evidence="2">mitogen-activated protein kinase kinase kinase</fullName>
        <ecNumber evidence="2">2.7.11.25</ecNumber>
    </recommendedName>
</protein>
<sequence>MQDFIGSVRRSLVFKPSREEPAGFGGIVEKIGSSIRRSGIGIFAKPPVHALPSVMTPHRTVVKAAAPWMEEEGPLPPMEEAAVEEDVCVVMDMNDAMLVSESAKEEEHKKKEVLLPPPIRWRKGEMIGCGAFGRVYMGMNLDSGELLAVKEDYIRELEKEVNLLKNLSHPNIVRYLGTAREEDSLNILLEFVPGGSISSLLGKFGSFPESVIRMYTKQLLIGLEYLHENKIMHRDIKGANILVDNKACIKLADFGASKKVEALATVTGAKSMKGTPYWMAPEVIVQSGHSYSADIWSVGCTVIEMATGKAPWSQQYQEGARPEVHCIRVVKGSANLRYFSFLVVITTSLNLFVPGDHDSSYAVVKLYIDNANLNYYAVTLISYISLANFQHPFVTGEYREPNLILRHSLVRDGSGKRMADLGVEIKESMNLDAKRSCNGLKVVGDFSGPRCSTIHPGQLSEQGSLWQPVNFDDDMCQIDDDDFVLGASSKKFTSTKVSSDCNQSYNPMCEPNDDWPCKFDESPELNKNGTGLLPDQSIGSGQRFFPSGEVDCGFTFPIGQSGAEDDDEVTESKIRAFLDEKASELTKLQTPLFQFYNSLNVAGPPSSAGSGNKENIPNICNLPPKSRSPNRVGSRRLSTAVDVEYSSSPRSCSRRVSNMGDVNLQASQDVKEFTEIQRKWKEELDEELERTREIEMVEFQEVPMLLPQQAVFVNDGVYLAHASSRCIQNVISKGSNFKSKQRSIKVCISREIKTTAARLHEILPKPGSEHKHQEPPRSRVKSIARLERLDWRLDITDSSTLAGQKLVGMEGRFRSGEGERSLPAGLS</sequence>
<dbReference type="EC" id="2.7.11.25" evidence="2"/>
<dbReference type="InterPro" id="IPR050538">
    <property type="entry name" value="MAP_kinase_kinase_kinase"/>
</dbReference>
<dbReference type="SMART" id="SM00220">
    <property type="entry name" value="S_TKc"/>
    <property type="match status" value="1"/>
</dbReference>